<reference evidence="3" key="1">
    <citation type="submission" date="2013-07" db="EMBL/GenBank/DDBJ databases">
        <title>The Genome Sequence of Cryptococcus bestiolae CBS10118.</title>
        <authorList>
            <consortium name="The Broad Institute Genome Sequencing Platform"/>
            <person name="Cuomo C."/>
            <person name="Litvintseva A."/>
            <person name="Chen Y."/>
            <person name="Heitman J."/>
            <person name="Sun S."/>
            <person name="Springer D."/>
            <person name="Dromer F."/>
            <person name="Young S.K."/>
            <person name="Zeng Q."/>
            <person name="Gargeya S."/>
            <person name="Fitzgerald M."/>
            <person name="Abouelleil A."/>
            <person name="Alvarado L."/>
            <person name="Berlin A.M."/>
            <person name="Chapman S.B."/>
            <person name="Dewar J."/>
            <person name="Goldberg J."/>
            <person name="Griggs A."/>
            <person name="Gujja S."/>
            <person name="Hansen M."/>
            <person name="Howarth C."/>
            <person name="Imamovic A."/>
            <person name="Larimer J."/>
            <person name="McCowan C."/>
            <person name="Murphy C."/>
            <person name="Pearson M."/>
            <person name="Priest M."/>
            <person name="Roberts A."/>
            <person name="Saif S."/>
            <person name="Shea T."/>
            <person name="Sykes S."/>
            <person name="Wortman J."/>
            <person name="Nusbaum C."/>
            <person name="Birren B."/>
        </authorList>
    </citation>
    <scope>NUCLEOTIDE SEQUENCE [LARGE SCALE GENOMIC DNA]</scope>
    <source>
        <strain evidence="3">CBS 10118</strain>
    </source>
</reference>
<organism evidence="3">
    <name type="scientific">Kwoniella bestiolae CBS 10118</name>
    <dbReference type="NCBI Taxonomy" id="1296100"/>
    <lineage>
        <taxon>Eukaryota</taxon>
        <taxon>Fungi</taxon>
        <taxon>Dikarya</taxon>
        <taxon>Basidiomycota</taxon>
        <taxon>Agaricomycotina</taxon>
        <taxon>Tremellomycetes</taxon>
        <taxon>Tremellales</taxon>
        <taxon>Cryptococcaceae</taxon>
        <taxon>Kwoniella</taxon>
    </lineage>
</organism>
<evidence type="ECO:0000259" key="2">
    <source>
        <dbReference type="PROSITE" id="PS50011"/>
    </source>
</evidence>
<reference evidence="4" key="4">
    <citation type="submission" date="2024-02" db="EMBL/GenBank/DDBJ databases">
        <title>Comparative genomics of Cryptococcus and Kwoniella reveals pathogenesis evolution and contrasting modes of karyotype evolution via chromosome fusion or intercentromeric recombination.</title>
        <authorList>
            <person name="Coelho M.A."/>
            <person name="David-Palma M."/>
            <person name="Shea T."/>
            <person name="Bowers K."/>
            <person name="McGinley-Smith S."/>
            <person name="Mohammad A.W."/>
            <person name="Gnirke A."/>
            <person name="Yurkov A.M."/>
            <person name="Nowrousian M."/>
            <person name="Sun S."/>
            <person name="Cuomo C.A."/>
            <person name="Heitman J."/>
        </authorList>
    </citation>
    <scope>NUCLEOTIDE SEQUENCE</scope>
    <source>
        <strain evidence="4">CBS 10118</strain>
    </source>
</reference>
<dbReference type="InterPro" id="IPR011009">
    <property type="entry name" value="Kinase-like_dom_sf"/>
</dbReference>
<dbReference type="InterPro" id="IPR016024">
    <property type="entry name" value="ARM-type_fold"/>
</dbReference>
<dbReference type="GO" id="GO:0005737">
    <property type="term" value="C:cytoplasm"/>
    <property type="evidence" value="ECO:0007669"/>
    <property type="project" value="TreeGrafter"/>
</dbReference>
<sequence length="906" mass="96911">MNYLKSITTSVLQSTGVTFPFSIGERIPGLDSSSSIWEIREGVKRDDGTPLTLFIYDSTLPPFQPGNKDRKTLFQLARNALKKLRTIRHPDVIKYIDSVETETHIYIATERVRPLEGVLRDWETGGALAGKGKGKEEWIGWGVKSISTALAFLNAPPLSQHHAYLLPSTIFVTPSLEWRLGGFDLLTGREDQAGVLWALGGVAPGDVGERSGPEVRKGGWGVLRDTDSALSDTYLLALLLFTLYNPLSPLPSLSSAPTPSSAGLIPKSLFPIWKKMLNPNPRTRLSTISFLDEASQSGFWSSNPLVTLVDGLDNFELKSESDKMGLLRNIKDAASSGTLPPPFVTNKILPSLLHSLSLPTAPSSSMLPLVLELGKSVPPSEYPKLVLEPVVRLYTSPDRGTRMALLDGLNEYADKMDNKMVQEKVWPNLITGFADTVPVIREATVKAVFPLSSKLSDRILNNDLLRLLAKMQMDTEPSIRTNTCILLGRLAPILGPNTKKKVLVPAFARSLKDPFVHARVAGLMALMATVDCFDREDLAGKVVPNMAFTLVDKEKLVRDQAFKAMNMFMARITDMVKNMPDTVLSEEKSNASYGPVTTTSSTTTTNQAGLANSAAGAAGALAGWAISSLSKQLSTPDMNSTMSAATALHVPSGASPSVSPMNSPRISTDSTTINAFGSTSPSVPGPSSGKFTNSTTNGKRVPAGGSGLKLGGNANKKQGGPGPSSLVDMVASEWDDEVDAGNAWGNDDLIDVNADEDDWSAFESAPIPEIVVPPPQSYYVSPSAPKPSSSNGNGNPKPIQKTVSSNSPKPSPVAAFASTTKPSASPLIPSSNSVKSPALSTTSTTDDWGEIPDTNDKSSSSPQKVAAQTQSLAGLSKEEKEKEMARRRAERAARIAAMKEQKKGKA</sequence>
<dbReference type="KEGG" id="kbi:30211932"/>
<dbReference type="STRING" id="1296100.A0A1B9FWP9"/>
<evidence type="ECO:0000313" key="3">
    <source>
        <dbReference type="EMBL" id="OCF23180.1"/>
    </source>
</evidence>
<keyword evidence="3" id="KW-0418">Kinase</keyword>
<dbReference type="VEuPathDB" id="FungiDB:I302_07533"/>
<dbReference type="GeneID" id="30211932"/>
<dbReference type="GO" id="GO:0005524">
    <property type="term" value="F:ATP binding"/>
    <property type="evidence" value="ECO:0007669"/>
    <property type="project" value="InterPro"/>
</dbReference>
<accession>A0A1B9FWP9</accession>
<dbReference type="SUPFAM" id="SSF56112">
    <property type="entry name" value="Protein kinase-like (PK-like)"/>
    <property type="match status" value="1"/>
</dbReference>
<feature type="compositionally biased region" description="Low complexity" evidence="1">
    <location>
        <begin position="677"/>
        <end position="689"/>
    </location>
</feature>
<evidence type="ECO:0000313" key="4">
    <source>
        <dbReference type="EMBL" id="WVW86062.1"/>
    </source>
</evidence>
<dbReference type="Gene3D" id="3.30.200.20">
    <property type="entry name" value="Phosphorylase Kinase, domain 1"/>
    <property type="match status" value="1"/>
</dbReference>
<feature type="compositionally biased region" description="Polar residues" evidence="1">
    <location>
        <begin position="654"/>
        <end position="676"/>
    </location>
</feature>
<dbReference type="Gene3D" id="1.25.10.10">
    <property type="entry name" value="Leucine-rich Repeat Variant"/>
    <property type="match status" value="1"/>
</dbReference>
<reference evidence="4" key="2">
    <citation type="submission" date="2013-07" db="EMBL/GenBank/DDBJ databases">
        <authorList>
            <consortium name="The Broad Institute Genome Sequencing Platform"/>
            <person name="Cuomo C."/>
            <person name="Litvintseva A."/>
            <person name="Chen Y."/>
            <person name="Heitman J."/>
            <person name="Sun S."/>
            <person name="Springer D."/>
            <person name="Dromer F."/>
            <person name="Young S.K."/>
            <person name="Zeng Q."/>
            <person name="Gargeya S."/>
            <person name="Fitzgerald M."/>
            <person name="Abouelleil A."/>
            <person name="Alvarado L."/>
            <person name="Berlin A.M."/>
            <person name="Chapman S.B."/>
            <person name="Dewar J."/>
            <person name="Goldberg J."/>
            <person name="Griggs A."/>
            <person name="Gujja S."/>
            <person name="Hansen M."/>
            <person name="Howarth C."/>
            <person name="Imamovic A."/>
            <person name="Larimer J."/>
            <person name="McCowan C."/>
            <person name="Murphy C."/>
            <person name="Pearson M."/>
            <person name="Priest M."/>
            <person name="Roberts A."/>
            <person name="Saif S."/>
            <person name="Shea T."/>
            <person name="Sykes S."/>
            <person name="Wortman J."/>
            <person name="Nusbaum C."/>
            <person name="Birren B."/>
        </authorList>
    </citation>
    <scope>NUCLEOTIDE SEQUENCE</scope>
    <source>
        <strain evidence="4">CBS 10118</strain>
    </source>
</reference>
<keyword evidence="3" id="KW-0808">Transferase</keyword>
<dbReference type="AlphaFoldDB" id="A0A1B9FWP9"/>
<name>A0A1B9FWP9_9TREE</name>
<dbReference type="RefSeq" id="XP_019044250.1">
    <property type="nucleotide sequence ID" value="XM_019194127.1"/>
</dbReference>
<reference evidence="3" key="3">
    <citation type="submission" date="2014-01" db="EMBL/GenBank/DDBJ databases">
        <title>Evolution of pathogenesis and genome organization in the Tremellales.</title>
        <authorList>
            <person name="Cuomo C."/>
            <person name="Litvintseva A."/>
            <person name="Heitman J."/>
            <person name="Chen Y."/>
            <person name="Sun S."/>
            <person name="Springer D."/>
            <person name="Dromer F."/>
            <person name="Young S."/>
            <person name="Zeng Q."/>
            <person name="Chapman S."/>
            <person name="Gujja S."/>
            <person name="Saif S."/>
            <person name="Birren B."/>
        </authorList>
    </citation>
    <scope>NUCLEOTIDE SEQUENCE</scope>
    <source>
        <strain evidence="3">CBS 10118</strain>
    </source>
</reference>
<dbReference type="OrthoDB" id="447103at2759"/>
<dbReference type="GO" id="GO:0006409">
    <property type="term" value="P:tRNA export from nucleus"/>
    <property type="evidence" value="ECO:0007669"/>
    <property type="project" value="TreeGrafter"/>
</dbReference>
<dbReference type="GO" id="GO:0004672">
    <property type="term" value="F:protein kinase activity"/>
    <property type="evidence" value="ECO:0007669"/>
    <property type="project" value="InterPro"/>
</dbReference>
<protein>
    <submittedName>
        <fullName evidence="3">SCY1 protein kinase</fullName>
    </submittedName>
</protein>
<dbReference type="InterPro" id="IPR051177">
    <property type="entry name" value="CIK-Related_Protein"/>
</dbReference>
<feature type="region of interest" description="Disordered" evidence="1">
    <location>
        <begin position="651"/>
        <end position="727"/>
    </location>
</feature>
<proteinExistence type="predicted"/>
<dbReference type="PROSITE" id="PS50011">
    <property type="entry name" value="PROTEIN_KINASE_DOM"/>
    <property type="match status" value="1"/>
</dbReference>
<evidence type="ECO:0000313" key="5">
    <source>
        <dbReference type="Proteomes" id="UP000092730"/>
    </source>
</evidence>
<dbReference type="Proteomes" id="UP000092730">
    <property type="component" value="Chromosome 7"/>
</dbReference>
<dbReference type="SUPFAM" id="SSF48371">
    <property type="entry name" value="ARM repeat"/>
    <property type="match status" value="1"/>
</dbReference>
<keyword evidence="5" id="KW-1185">Reference proteome</keyword>
<dbReference type="PANTHER" id="PTHR12984">
    <property type="entry name" value="SCY1-RELATED S/T PROTEIN KINASE-LIKE"/>
    <property type="match status" value="1"/>
</dbReference>
<dbReference type="InterPro" id="IPR011989">
    <property type="entry name" value="ARM-like"/>
</dbReference>
<dbReference type="InterPro" id="IPR000719">
    <property type="entry name" value="Prot_kinase_dom"/>
</dbReference>
<feature type="region of interest" description="Disordered" evidence="1">
    <location>
        <begin position="765"/>
        <end position="906"/>
    </location>
</feature>
<evidence type="ECO:0000256" key="1">
    <source>
        <dbReference type="SAM" id="MobiDB-lite"/>
    </source>
</evidence>
<feature type="compositionally biased region" description="Polar residues" evidence="1">
    <location>
        <begin position="857"/>
        <end position="873"/>
    </location>
</feature>
<feature type="compositionally biased region" description="Basic and acidic residues" evidence="1">
    <location>
        <begin position="876"/>
        <end position="906"/>
    </location>
</feature>
<dbReference type="EMBL" id="KI894024">
    <property type="protein sequence ID" value="OCF23180.1"/>
    <property type="molecule type" value="Genomic_DNA"/>
</dbReference>
<gene>
    <name evidence="3" type="ORF">I302_07533</name>
    <name evidence="4" type="ORF">I302_108101</name>
</gene>
<dbReference type="EMBL" id="CP144547">
    <property type="protein sequence ID" value="WVW86062.1"/>
    <property type="molecule type" value="Genomic_DNA"/>
</dbReference>
<feature type="domain" description="Protein kinase" evidence="2">
    <location>
        <begin position="22"/>
        <end position="306"/>
    </location>
</feature>
<feature type="compositionally biased region" description="Polar residues" evidence="1">
    <location>
        <begin position="817"/>
        <end position="846"/>
    </location>
</feature>
<dbReference type="Gene3D" id="1.10.510.10">
    <property type="entry name" value="Transferase(Phosphotransferase) domain 1"/>
    <property type="match status" value="1"/>
</dbReference>
<dbReference type="PANTHER" id="PTHR12984:SF3">
    <property type="entry name" value="N-TERMINAL KINASE-LIKE PROTEIN"/>
    <property type="match status" value="1"/>
</dbReference>